<name>A0A2M6W5I9_9BACT</name>
<dbReference type="AlphaFoldDB" id="A0A2M6W5I9"/>
<evidence type="ECO:0000313" key="4">
    <source>
        <dbReference type="Proteomes" id="UP000231426"/>
    </source>
</evidence>
<feature type="domain" description="CxxC-x17-CxxC" evidence="2">
    <location>
        <begin position="36"/>
        <end position="70"/>
    </location>
</feature>
<dbReference type="EMBL" id="PFBV01000006">
    <property type="protein sequence ID" value="PIT88000.1"/>
    <property type="molecule type" value="Genomic_DNA"/>
</dbReference>
<evidence type="ECO:0000256" key="1">
    <source>
        <dbReference type="SAM" id="MobiDB-lite"/>
    </source>
</evidence>
<dbReference type="Proteomes" id="UP000231426">
    <property type="component" value="Unassembled WGS sequence"/>
</dbReference>
<feature type="region of interest" description="Disordered" evidence="1">
    <location>
        <begin position="171"/>
        <end position="200"/>
    </location>
</feature>
<accession>A0A2M6W5I9</accession>
<gene>
    <name evidence="3" type="ORF">COU29_04295</name>
</gene>
<feature type="region of interest" description="Disordered" evidence="1">
    <location>
        <begin position="71"/>
        <end position="96"/>
    </location>
</feature>
<protein>
    <recommendedName>
        <fullName evidence="2">CxxC-x17-CxxC domain-containing protein</fullName>
    </recommendedName>
</protein>
<feature type="compositionally biased region" description="Basic residues" evidence="1">
    <location>
        <begin position="190"/>
        <end position="200"/>
    </location>
</feature>
<feature type="domain" description="CxxC-x17-CxxC" evidence="2">
    <location>
        <begin position="98"/>
        <end position="132"/>
    </location>
</feature>
<proteinExistence type="predicted"/>
<comment type="caution">
    <text evidence="3">The sequence shown here is derived from an EMBL/GenBank/DDBJ whole genome shotgun (WGS) entry which is preliminary data.</text>
</comment>
<feature type="compositionally biased region" description="Basic and acidic residues" evidence="1">
    <location>
        <begin position="75"/>
        <end position="96"/>
    </location>
</feature>
<reference evidence="4" key="1">
    <citation type="submission" date="2017-09" db="EMBL/GenBank/DDBJ databases">
        <title>Depth-based differentiation of microbial function through sediment-hosted aquifers and enrichment of novel symbionts in the deep terrestrial subsurface.</title>
        <authorList>
            <person name="Probst A.J."/>
            <person name="Ladd B."/>
            <person name="Jarett J.K."/>
            <person name="Geller-Mcgrath D.E."/>
            <person name="Sieber C.M.K."/>
            <person name="Emerson J.B."/>
            <person name="Anantharaman K."/>
            <person name="Thomas B.C."/>
            <person name="Malmstrom R."/>
            <person name="Stieglmeier M."/>
            <person name="Klingl A."/>
            <person name="Woyke T."/>
            <person name="Ryan C.M."/>
            <person name="Banfield J.F."/>
        </authorList>
    </citation>
    <scope>NUCLEOTIDE SEQUENCE [LARGE SCALE GENOMIC DNA]</scope>
</reference>
<sequence>MGNFNRDNRSGGGRSFGGGGGGGRSFGGGRNMGRPQMHKATCNQCGNECEIPFKPTGSRPVFCSTCFETQGGGKSFDRPRFNDRKPNFNDRRSNSDDKQMHEAVCAKCGETCEVPFKPMIGKPVYCTQCFEKGGKNTLQFKEQFDEINAKLDKIMKALKISVSTEKVQELVKEEKPKKTAKKTPAQTKTPAKKILKKKKK</sequence>
<feature type="region of interest" description="Disordered" evidence="1">
    <location>
        <begin position="1"/>
        <end position="33"/>
    </location>
</feature>
<dbReference type="InterPro" id="IPR026363">
    <property type="entry name" value="CxxC-x17-CxxC_dom"/>
</dbReference>
<evidence type="ECO:0000259" key="2">
    <source>
        <dbReference type="Pfam" id="PF23477"/>
    </source>
</evidence>
<evidence type="ECO:0000313" key="3">
    <source>
        <dbReference type="EMBL" id="PIT88000.1"/>
    </source>
</evidence>
<dbReference type="Pfam" id="PF23477">
    <property type="entry name" value="zf_Tbcl_2"/>
    <property type="match status" value="2"/>
</dbReference>
<organism evidence="3 4">
    <name type="scientific">Candidatus Magasanikbacteria bacterium CG10_big_fil_rev_8_21_14_0_10_36_32</name>
    <dbReference type="NCBI Taxonomy" id="1974646"/>
    <lineage>
        <taxon>Bacteria</taxon>
        <taxon>Candidatus Magasanikiibacteriota</taxon>
    </lineage>
</organism>
<feature type="compositionally biased region" description="Gly residues" evidence="1">
    <location>
        <begin position="10"/>
        <end position="31"/>
    </location>
</feature>
<dbReference type="NCBIfam" id="TIGR04272">
    <property type="entry name" value="cxxc_cxxc_Mbark"/>
    <property type="match status" value="2"/>
</dbReference>